<dbReference type="AlphaFoldDB" id="A0A0D8JTX8"/>
<accession>A0A0D8JTX8</accession>
<dbReference type="Proteomes" id="UP000001261">
    <property type="component" value="Unassembled WGS sequence"/>
</dbReference>
<dbReference type="VEuPathDB" id="FungiDB:CIMG_13065"/>
<reference evidence="3" key="1">
    <citation type="journal article" date="2009" name="Genome Res.">
        <title>Comparative genomic analyses of the human fungal pathogens Coccidioides and their relatives.</title>
        <authorList>
            <person name="Sharpton T.J."/>
            <person name="Stajich J.E."/>
            <person name="Rounsley S.D."/>
            <person name="Gardner M.J."/>
            <person name="Wortman J.R."/>
            <person name="Jordar V.S."/>
            <person name="Maiti R."/>
            <person name="Kodira C.D."/>
            <person name="Neafsey D.E."/>
            <person name="Zeng Q."/>
            <person name="Hung C.-Y."/>
            <person name="McMahan C."/>
            <person name="Muszewska A."/>
            <person name="Grynberg M."/>
            <person name="Mandel M.A."/>
            <person name="Kellner E.M."/>
            <person name="Barker B.M."/>
            <person name="Galgiani J.N."/>
            <person name="Orbach M.J."/>
            <person name="Kirkland T.N."/>
            <person name="Cole G.T."/>
            <person name="Henn M.R."/>
            <person name="Birren B.W."/>
            <person name="Taylor J.W."/>
        </authorList>
    </citation>
    <scope>NUCLEOTIDE SEQUENCE [LARGE SCALE GENOMIC DNA]</scope>
    <source>
        <strain evidence="3">RS</strain>
    </source>
</reference>
<evidence type="ECO:0000313" key="3">
    <source>
        <dbReference type="Proteomes" id="UP000001261"/>
    </source>
</evidence>
<feature type="compositionally biased region" description="Polar residues" evidence="1">
    <location>
        <begin position="19"/>
        <end position="36"/>
    </location>
</feature>
<feature type="compositionally biased region" description="Basic and acidic residues" evidence="1">
    <location>
        <begin position="37"/>
        <end position="50"/>
    </location>
</feature>
<keyword evidence="3" id="KW-1185">Reference proteome</keyword>
<sequence length="132" mass="15496">MRTTHWQSEFWAERKRSNWGETGTQQGSRIRQTSWMEDTRRGETRVRGEEAGASEISRNVEVIGGKRRIPHQWMKMGRSDISQPWVEPSITLVTYGNYGNNALSRPRMHRRHCVSIFAILQRARGIITSRWQ</sequence>
<evidence type="ECO:0000313" key="2">
    <source>
        <dbReference type="EMBL" id="KJF60594.1"/>
    </source>
</evidence>
<reference evidence="3" key="2">
    <citation type="journal article" date="2010" name="Genome Res.">
        <title>Population genomic sequencing of Coccidioides fungi reveals recent hybridization and transposon control.</title>
        <authorList>
            <person name="Neafsey D.E."/>
            <person name="Barker B.M."/>
            <person name="Sharpton T.J."/>
            <person name="Stajich J.E."/>
            <person name="Park D.J."/>
            <person name="Whiston E."/>
            <person name="Hung C.-Y."/>
            <person name="McMahan C."/>
            <person name="White J."/>
            <person name="Sykes S."/>
            <person name="Heiman D."/>
            <person name="Young S."/>
            <person name="Zeng Q."/>
            <person name="Abouelleil A."/>
            <person name="Aftuck L."/>
            <person name="Bessette D."/>
            <person name="Brown A."/>
            <person name="FitzGerald M."/>
            <person name="Lui A."/>
            <person name="Macdonald J.P."/>
            <person name="Priest M."/>
            <person name="Orbach M.J."/>
            <person name="Galgiani J.N."/>
            <person name="Kirkland T.N."/>
            <person name="Cole G.T."/>
            <person name="Birren B.W."/>
            <person name="Henn M.R."/>
            <person name="Taylor J.W."/>
            <person name="Rounsley S.D."/>
        </authorList>
    </citation>
    <scope>GENOME REANNOTATION</scope>
    <source>
        <strain evidence="3">RS</strain>
    </source>
</reference>
<gene>
    <name evidence="2" type="ORF">CIMG_13065</name>
</gene>
<protein>
    <submittedName>
        <fullName evidence="2">Uncharacterized protein</fullName>
    </submittedName>
</protein>
<dbReference type="GeneID" id="24164692"/>
<organism evidence="2 3">
    <name type="scientific">Coccidioides immitis (strain RS)</name>
    <name type="common">Valley fever fungus</name>
    <dbReference type="NCBI Taxonomy" id="246410"/>
    <lineage>
        <taxon>Eukaryota</taxon>
        <taxon>Fungi</taxon>
        <taxon>Dikarya</taxon>
        <taxon>Ascomycota</taxon>
        <taxon>Pezizomycotina</taxon>
        <taxon>Eurotiomycetes</taxon>
        <taxon>Eurotiomycetidae</taxon>
        <taxon>Onygenales</taxon>
        <taxon>Onygenaceae</taxon>
        <taxon>Coccidioides</taxon>
    </lineage>
</organism>
<dbReference type="KEGG" id="cim:CIMG_13065"/>
<evidence type="ECO:0000256" key="1">
    <source>
        <dbReference type="SAM" id="MobiDB-lite"/>
    </source>
</evidence>
<dbReference type="EMBL" id="GG704912">
    <property type="protein sequence ID" value="KJF60594.1"/>
    <property type="molecule type" value="Genomic_DNA"/>
</dbReference>
<feature type="region of interest" description="Disordered" evidence="1">
    <location>
        <begin position="18"/>
        <end position="52"/>
    </location>
</feature>
<proteinExistence type="predicted"/>
<dbReference type="RefSeq" id="XP_004445388.1">
    <property type="nucleotide sequence ID" value="XM_004445331.1"/>
</dbReference>
<dbReference type="InParanoid" id="A0A0D8JTX8"/>
<name>A0A0D8JTX8_COCIM</name>